<dbReference type="CDD" id="cd00082">
    <property type="entry name" value="HisKA"/>
    <property type="match status" value="1"/>
</dbReference>
<accession>A0A846HCH8</accession>
<dbReference type="PANTHER" id="PTHR43065">
    <property type="entry name" value="SENSOR HISTIDINE KINASE"/>
    <property type="match status" value="1"/>
</dbReference>
<dbReference type="EC" id="2.7.13.3" evidence="2"/>
<organism evidence="9 10">
    <name type="scientific">Hassallia byssoidea VB512170</name>
    <dbReference type="NCBI Taxonomy" id="1304833"/>
    <lineage>
        <taxon>Bacteria</taxon>
        <taxon>Bacillati</taxon>
        <taxon>Cyanobacteriota</taxon>
        <taxon>Cyanophyceae</taxon>
        <taxon>Nostocales</taxon>
        <taxon>Tolypothrichaceae</taxon>
        <taxon>Hassallia</taxon>
    </lineage>
</organism>
<dbReference type="Gene3D" id="1.10.287.130">
    <property type="match status" value="1"/>
</dbReference>
<dbReference type="InterPro" id="IPR036890">
    <property type="entry name" value="HATPase_C_sf"/>
</dbReference>
<evidence type="ECO:0000313" key="10">
    <source>
        <dbReference type="Proteomes" id="UP000031549"/>
    </source>
</evidence>
<name>A0A846HCH8_9CYAN</name>
<protein>
    <recommendedName>
        <fullName evidence="2">histidine kinase</fullName>
        <ecNumber evidence="2">2.7.13.3</ecNumber>
    </recommendedName>
</protein>
<feature type="modified residue" description="4-aspartylphosphate" evidence="6">
    <location>
        <position position="57"/>
    </location>
</feature>
<feature type="domain" description="Histidine kinase" evidence="7">
    <location>
        <begin position="148"/>
        <end position="398"/>
    </location>
</feature>
<dbReference type="CDD" id="cd19920">
    <property type="entry name" value="REC_PA4781-like"/>
    <property type="match status" value="1"/>
</dbReference>
<dbReference type="SMART" id="SM00387">
    <property type="entry name" value="HATPase_c"/>
    <property type="match status" value="1"/>
</dbReference>
<dbReference type="GO" id="GO:0000155">
    <property type="term" value="F:phosphorelay sensor kinase activity"/>
    <property type="evidence" value="ECO:0007669"/>
    <property type="project" value="InterPro"/>
</dbReference>
<reference evidence="9 10" key="1">
    <citation type="journal article" date="2015" name="Genome Announc.">
        <title>Draft Genome Sequence of Cyanobacterium Hassallia byssoidea Strain VB512170, Isolated from Monuments in India.</title>
        <authorList>
            <person name="Singh D."/>
            <person name="Chandrababunaidu M.M."/>
            <person name="Panda A."/>
            <person name="Sen D."/>
            <person name="Bhattacharyya S."/>
            <person name="Adhikary S.P."/>
            <person name="Tripathy S."/>
        </authorList>
    </citation>
    <scope>NUCLEOTIDE SEQUENCE [LARGE SCALE GENOMIC DNA]</scope>
    <source>
        <strain evidence="9 10">VB512170</strain>
    </source>
</reference>
<feature type="domain" description="Response regulatory" evidence="8">
    <location>
        <begin position="8"/>
        <end position="124"/>
    </location>
</feature>
<dbReference type="RefSeq" id="WP_039739082.1">
    <property type="nucleotide sequence ID" value="NZ_JTCM02000056.1"/>
</dbReference>
<keyword evidence="4" id="KW-0808">Transferase</keyword>
<dbReference type="Pfam" id="PF02518">
    <property type="entry name" value="HATPase_c"/>
    <property type="match status" value="1"/>
</dbReference>
<comment type="caution">
    <text evidence="9">The sequence shown here is derived from an EMBL/GenBank/DDBJ whole genome shotgun (WGS) entry which is preliminary data.</text>
</comment>
<evidence type="ECO:0000256" key="1">
    <source>
        <dbReference type="ARBA" id="ARBA00000085"/>
    </source>
</evidence>
<gene>
    <name evidence="9" type="ORF">PI95_021375</name>
</gene>
<dbReference type="PROSITE" id="PS50110">
    <property type="entry name" value="RESPONSE_REGULATORY"/>
    <property type="match status" value="1"/>
</dbReference>
<dbReference type="InterPro" id="IPR004358">
    <property type="entry name" value="Sig_transdc_His_kin-like_C"/>
</dbReference>
<sequence length="402" mass="45164">MIDTQQDTILIVDDIPTNIKVLLDFLHYSNFSVSVAKNGESALKKSQEELPQLILLDVMMPGIDGFETCRRLKANPKTKDIPVIFMTALSDVVDKVKGLQVGAVDYITKPFQHEEVLARINVHLELRKTQLKLVQQEKMSSLGQLVAGVAHEINNPVNFIEGNLHYAAQYIEQLLNLLHLYEVYTCDSIPEIQDYSQQIELDFIKQDLCKLLSSMTVGTERIQEIVRSLRIFSRLDEAERKSVNLHDGIDSTLMILSSRLKQTQNYPEIEVVKQYGNLPLVECYAGLINQVFMNILTNAIDAIQSFVKEKGQIRITTELTPDEKSVLIRIADNGVGISEDVKQKIFDQFFTTKPVGNGTGLGLAIAYSIVVEKHGGSLTCHSKLKEGTEFIITLPLYSNPEN</sequence>
<dbReference type="Gene3D" id="3.40.50.2300">
    <property type="match status" value="1"/>
</dbReference>
<dbReference type="InterPro" id="IPR003661">
    <property type="entry name" value="HisK_dim/P_dom"/>
</dbReference>
<dbReference type="PANTHER" id="PTHR43065:SF50">
    <property type="entry name" value="HISTIDINE KINASE"/>
    <property type="match status" value="1"/>
</dbReference>
<evidence type="ECO:0000256" key="6">
    <source>
        <dbReference type="PROSITE-ProRule" id="PRU00169"/>
    </source>
</evidence>
<evidence type="ECO:0000256" key="3">
    <source>
        <dbReference type="ARBA" id="ARBA00022553"/>
    </source>
</evidence>
<dbReference type="InterPro" id="IPR036097">
    <property type="entry name" value="HisK_dim/P_sf"/>
</dbReference>
<dbReference type="InterPro" id="IPR005467">
    <property type="entry name" value="His_kinase_dom"/>
</dbReference>
<keyword evidence="10" id="KW-1185">Reference proteome</keyword>
<dbReference type="SUPFAM" id="SSF55874">
    <property type="entry name" value="ATPase domain of HSP90 chaperone/DNA topoisomerase II/histidine kinase"/>
    <property type="match status" value="1"/>
</dbReference>
<dbReference type="EMBL" id="JTCM02000056">
    <property type="protein sequence ID" value="NEU75036.1"/>
    <property type="molecule type" value="Genomic_DNA"/>
</dbReference>
<dbReference type="SMART" id="SM00388">
    <property type="entry name" value="HisKA"/>
    <property type="match status" value="1"/>
</dbReference>
<proteinExistence type="predicted"/>
<keyword evidence="5" id="KW-0902">Two-component regulatory system</keyword>
<dbReference type="PRINTS" id="PR00344">
    <property type="entry name" value="BCTRLSENSOR"/>
</dbReference>
<keyword evidence="3 6" id="KW-0597">Phosphoprotein</keyword>
<dbReference type="InterPro" id="IPR001789">
    <property type="entry name" value="Sig_transdc_resp-reg_receiver"/>
</dbReference>
<dbReference type="SUPFAM" id="SSF47384">
    <property type="entry name" value="Homodimeric domain of signal transducing histidine kinase"/>
    <property type="match status" value="1"/>
</dbReference>
<dbReference type="Gene3D" id="6.10.250.690">
    <property type="match status" value="1"/>
</dbReference>
<evidence type="ECO:0000259" key="7">
    <source>
        <dbReference type="PROSITE" id="PS50109"/>
    </source>
</evidence>
<dbReference type="Pfam" id="PF00072">
    <property type="entry name" value="Response_reg"/>
    <property type="match status" value="1"/>
</dbReference>
<dbReference type="Proteomes" id="UP000031549">
    <property type="component" value="Unassembled WGS sequence"/>
</dbReference>
<dbReference type="InterPro" id="IPR003594">
    <property type="entry name" value="HATPase_dom"/>
</dbReference>
<evidence type="ECO:0000256" key="5">
    <source>
        <dbReference type="ARBA" id="ARBA00023012"/>
    </source>
</evidence>
<dbReference type="Gene3D" id="3.30.565.10">
    <property type="entry name" value="Histidine kinase-like ATPase, C-terminal domain"/>
    <property type="match status" value="1"/>
</dbReference>
<evidence type="ECO:0000313" key="9">
    <source>
        <dbReference type="EMBL" id="NEU75036.1"/>
    </source>
</evidence>
<evidence type="ECO:0000256" key="2">
    <source>
        <dbReference type="ARBA" id="ARBA00012438"/>
    </source>
</evidence>
<comment type="catalytic activity">
    <reaction evidence="1">
        <text>ATP + protein L-histidine = ADP + protein N-phospho-L-histidine.</text>
        <dbReference type="EC" id="2.7.13.3"/>
    </reaction>
</comment>
<evidence type="ECO:0000256" key="4">
    <source>
        <dbReference type="ARBA" id="ARBA00022777"/>
    </source>
</evidence>
<dbReference type="AlphaFoldDB" id="A0A846HCH8"/>
<dbReference type="SMART" id="SM00448">
    <property type="entry name" value="REC"/>
    <property type="match status" value="1"/>
</dbReference>
<evidence type="ECO:0000259" key="8">
    <source>
        <dbReference type="PROSITE" id="PS50110"/>
    </source>
</evidence>
<dbReference type="InterPro" id="IPR011006">
    <property type="entry name" value="CheY-like_superfamily"/>
</dbReference>
<dbReference type="PROSITE" id="PS50109">
    <property type="entry name" value="HIS_KIN"/>
    <property type="match status" value="1"/>
</dbReference>
<dbReference type="SUPFAM" id="SSF52172">
    <property type="entry name" value="CheY-like"/>
    <property type="match status" value="1"/>
</dbReference>
<keyword evidence="4" id="KW-0418">Kinase</keyword>